<dbReference type="InterPro" id="IPR036390">
    <property type="entry name" value="WH_DNA-bd_sf"/>
</dbReference>
<dbReference type="SUPFAM" id="SSF46785">
    <property type="entry name" value="Winged helix' DNA-binding domain"/>
    <property type="match status" value="2"/>
</dbReference>
<sequence length="172" mass="18917">MASLDLMRRAEALVFQSTGSVSRATLARALGNDADITQIMAQVAKRTEGLGFELVAVGESWMFRTAPDLAESLKAVRDKPQERLSRAVLEALLLIAARQPVTRAEIEAFRDAVLPQKTLALLQERGLIRSVGRKPVPGQPQLWVTTEKFLVMYGLRSLAELDPLLEGLRAPL</sequence>
<name>A0AA35V4B3_9PROT</name>
<keyword evidence="4" id="KW-0131">Cell cycle</keyword>
<comment type="caution">
    <text evidence="5">The sequence shown here is derived from an EMBL/GenBank/DDBJ whole genome shotgun (WGS) entry which is preliminary data.</text>
</comment>
<dbReference type="PANTHER" id="PTHR34298">
    <property type="entry name" value="SEGREGATION AND CONDENSATION PROTEIN B"/>
    <property type="match status" value="1"/>
</dbReference>
<dbReference type="PANTHER" id="PTHR34298:SF2">
    <property type="entry name" value="SEGREGATION AND CONDENSATION PROTEIN B"/>
    <property type="match status" value="1"/>
</dbReference>
<keyword evidence="6" id="KW-1185">Reference proteome</keyword>
<dbReference type="PIRSF" id="PIRSF019345">
    <property type="entry name" value="ScpB"/>
    <property type="match status" value="1"/>
</dbReference>
<organism evidence="5 6">
    <name type="scientific">Brytella acorum</name>
    <dbReference type="NCBI Taxonomy" id="2959299"/>
    <lineage>
        <taxon>Bacteria</taxon>
        <taxon>Pseudomonadati</taxon>
        <taxon>Pseudomonadota</taxon>
        <taxon>Alphaproteobacteria</taxon>
        <taxon>Acetobacterales</taxon>
        <taxon>Acetobacteraceae</taxon>
        <taxon>Brytella</taxon>
    </lineage>
</organism>
<proteinExistence type="predicted"/>
<dbReference type="Pfam" id="PF04079">
    <property type="entry name" value="SMC_ScpB"/>
    <property type="match status" value="1"/>
</dbReference>
<accession>A0AA35V4B3</accession>
<evidence type="ECO:0000256" key="3">
    <source>
        <dbReference type="ARBA" id="ARBA00022829"/>
    </source>
</evidence>
<dbReference type="Proteomes" id="UP001176960">
    <property type="component" value="Unassembled WGS sequence"/>
</dbReference>
<dbReference type="GO" id="GO:0051304">
    <property type="term" value="P:chromosome separation"/>
    <property type="evidence" value="ECO:0007669"/>
    <property type="project" value="InterPro"/>
</dbReference>
<evidence type="ECO:0000313" key="6">
    <source>
        <dbReference type="Proteomes" id="UP001176960"/>
    </source>
</evidence>
<dbReference type="RefSeq" id="WP_289843979.1">
    <property type="nucleotide sequence ID" value="NZ_CATKSH010000053.1"/>
</dbReference>
<dbReference type="EMBL" id="CATKSH010000053">
    <property type="protein sequence ID" value="CAI9122358.1"/>
    <property type="molecule type" value="Genomic_DNA"/>
</dbReference>
<keyword evidence="2" id="KW-0132">Cell division</keyword>
<keyword evidence="3" id="KW-0159">Chromosome partition</keyword>
<evidence type="ECO:0000313" key="5">
    <source>
        <dbReference type="EMBL" id="CAI9122358.1"/>
    </source>
</evidence>
<dbReference type="AlphaFoldDB" id="A0AA35V4B3"/>
<keyword evidence="1" id="KW-0963">Cytoplasm</keyword>
<dbReference type="InterPro" id="IPR036388">
    <property type="entry name" value="WH-like_DNA-bd_sf"/>
</dbReference>
<evidence type="ECO:0000256" key="4">
    <source>
        <dbReference type="ARBA" id="ARBA00023306"/>
    </source>
</evidence>
<dbReference type="GO" id="GO:0051301">
    <property type="term" value="P:cell division"/>
    <property type="evidence" value="ECO:0007669"/>
    <property type="project" value="UniProtKB-KW"/>
</dbReference>
<evidence type="ECO:0000256" key="2">
    <source>
        <dbReference type="ARBA" id="ARBA00022618"/>
    </source>
</evidence>
<evidence type="ECO:0000256" key="1">
    <source>
        <dbReference type="ARBA" id="ARBA00022490"/>
    </source>
</evidence>
<gene>
    <name evidence="5" type="ORF">LMG32879_003224</name>
</gene>
<protein>
    <submittedName>
        <fullName evidence="5">SMC-Scp complex subunit ScpB</fullName>
    </submittedName>
</protein>
<dbReference type="Gene3D" id="1.10.10.10">
    <property type="entry name" value="Winged helix-like DNA-binding domain superfamily/Winged helix DNA-binding domain"/>
    <property type="match status" value="2"/>
</dbReference>
<dbReference type="InterPro" id="IPR005234">
    <property type="entry name" value="ScpB_csome_segregation"/>
</dbReference>
<reference evidence="5" key="1">
    <citation type="submission" date="2023-03" db="EMBL/GenBank/DDBJ databases">
        <authorList>
            <person name="Cleenwerck I."/>
        </authorList>
    </citation>
    <scope>NUCLEOTIDE SEQUENCE</scope>
    <source>
        <strain evidence="5">LMG 32879</strain>
    </source>
</reference>